<organism evidence="5 6">
    <name type="scientific">Gossypium hirsutum</name>
    <name type="common">Upland cotton</name>
    <name type="synonym">Gossypium mexicanum</name>
    <dbReference type="NCBI Taxonomy" id="3635"/>
    <lineage>
        <taxon>Eukaryota</taxon>
        <taxon>Viridiplantae</taxon>
        <taxon>Streptophyta</taxon>
        <taxon>Embryophyta</taxon>
        <taxon>Tracheophyta</taxon>
        <taxon>Spermatophyta</taxon>
        <taxon>Magnoliopsida</taxon>
        <taxon>eudicotyledons</taxon>
        <taxon>Gunneridae</taxon>
        <taxon>Pentapetalae</taxon>
        <taxon>rosids</taxon>
        <taxon>malvids</taxon>
        <taxon>Malvales</taxon>
        <taxon>Malvaceae</taxon>
        <taxon>Malvoideae</taxon>
        <taxon>Gossypium</taxon>
    </lineage>
</organism>
<gene>
    <name evidence="6" type="primary">LOC121216135</name>
</gene>
<feature type="compositionally biased region" description="Basic and acidic residues" evidence="3">
    <location>
        <begin position="743"/>
        <end position="752"/>
    </location>
</feature>
<dbReference type="RefSeq" id="XP_040947375.1">
    <property type="nucleotide sequence ID" value="XM_041091441.1"/>
</dbReference>
<evidence type="ECO:0000313" key="5">
    <source>
        <dbReference type="Proteomes" id="UP000818029"/>
    </source>
</evidence>
<dbReference type="PANTHER" id="PTHR48065">
    <property type="entry name" value="OS10G0469600 PROTEIN"/>
    <property type="match status" value="1"/>
</dbReference>
<dbReference type="InterPro" id="IPR001611">
    <property type="entry name" value="Leu-rich_rpt"/>
</dbReference>
<keyword evidence="1" id="KW-0433">Leucine-rich repeat</keyword>
<accession>A0ABM2ZYP0</accession>
<evidence type="ECO:0000256" key="4">
    <source>
        <dbReference type="SAM" id="Phobius"/>
    </source>
</evidence>
<dbReference type="InterPro" id="IPR032675">
    <property type="entry name" value="LRR_dom_sf"/>
</dbReference>
<dbReference type="Pfam" id="PF00560">
    <property type="entry name" value="LRR_1"/>
    <property type="match status" value="3"/>
</dbReference>
<keyword evidence="2" id="KW-0677">Repeat</keyword>
<proteinExistence type="predicted"/>
<dbReference type="SMART" id="SM00369">
    <property type="entry name" value="LRR_TYP"/>
    <property type="match status" value="7"/>
</dbReference>
<protein>
    <submittedName>
        <fullName evidence="6">Receptor-like protein 56</fullName>
    </submittedName>
</protein>
<dbReference type="Gene3D" id="3.80.10.10">
    <property type="entry name" value="Ribonuclease Inhibitor"/>
    <property type="match status" value="2"/>
</dbReference>
<dbReference type="PRINTS" id="PR00019">
    <property type="entry name" value="LEURICHRPT"/>
</dbReference>
<sequence length="814" mass="92243">MEKGSNLQHSTYTPPLWGCIFITQCPSQQWKMQVYYVLSKNLKAKEISVLKQITEKGQQTRISGQGKSHVGQTCVPIFNKTSYRCQSFLSFRSNIRGNTELKLHKTDMMITCCNIGFNHGCMDEERTALQEITESMGYGHDSYEYSYRSRFFDDCCRWEGVHCSPTNSQVIEIYFYFIKEDSEEQWFLDMSLFSKLKQLQALHLVGNNIGGLDNPDAICELANLQRLDLSINSIEEEVPPCWGNMPKLRTLDLSKNEFRGNLTSILANISKNIEVIDFSHNLFEGFVPFSILANLSNLKHLGLSYNYHLQVETEDPIWHPSFQVQHLLLADCNLNHQSGQGIPRFLSTQYNLQTLDLSSNSLVGKFPTWLLQNVSSVLSLRSNCFVGQFPEHFQTTLSTLDISDNRFDGHLPLHFDLILPQLFEFNASSNQFSGNIPLSVGELKHLERVDLSNNRLSGPVPVGLTQNSPLWYLNLSNNSLEGEPLAVNCKMPKLHWLLLHNNHFVGEFPACLSNSLSLRLIDVRHNDLLGTISSLSVLMQLGAFLVGGNQISGHLPKELCEMQMLQFLDFSNNRFSGNIPPCLHKSLVWKNKNQANSWVPIDFTTKGISRLYQGIPLTLMTGIDFSVNTLVGAIPQAIGELSELHSLNLSNNHLTGHIPTSFKELNNLESLDLSHNNLTGHIPPEISQMSTLSKFSVAFNNLRGSIPSSTQFSTFSESDFEGNPELCGEPLQRKCSGNDDDDDGRKENPSEKAVEGVFDKPLIFYSFVFISYSLGFWGFIAPLYISTNWRRKYFATIDRWIEHLFYIKFFKLGT</sequence>
<evidence type="ECO:0000256" key="1">
    <source>
        <dbReference type="ARBA" id="ARBA00022614"/>
    </source>
</evidence>
<dbReference type="SUPFAM" id="SSF52058">
    <property type="entry name" value="L domain-like"/>
    <property type="match status" value="2"/>
</dbReference>
<keyword evidence="4" id="KW-0812">Transmembrane</keyword>
<dbReference type="Pfam" id="PF13855">
    <property type="entry name" value="LRR_8"/>
    <property type="match status" value="2"/>
</dbReference>
<keyword evidence="4" id="KW-1133">Transmembrane helix</keyword>
<feature type="transmembrane region" description="Helical" evidence="4">
    <location>
        <begin position="762"/>
        <end position="785"/>
    </location>
</feature>
<reference evidence="5" key="1">
    <citation type="journal article" date="2020" name="Nat. Genet.">
        <title>Genomic diversifications of five Gossypium allopolyploid species and their impact on cotton improvement.</title>
        <authorList>
            <person name="Chen Z.J."/>
            <person name="Sreedasyam A."/>
            <person name="Ando A."/>
            <person name="Song Q."/>
            <person name="De Santiago L.M."/>
            <person name="Hulse-Kemp A.M."/>
            <person name="Ding M."/>
            <person name="Ye W."/>
            <person name="Kirkbride R.C."/>
            <person name="Jenkins J."/>
            <person name="Plott C."/>
            <person name="Lovell J."/>
            <person name="Lin Y.M."/>
            <person name="Vaughn R."/>
            <person name="Liu B."/>
            <person name="Simpson S."/>
            <person name="Scheffler B.E."/>
            <person name="Wen L."/>
            <person name="Saski C.A."/>
            <person name="Grover C.E."/>
            <person name="Hu G."/>
            <person name="Conover J.L."/>
            <person name="Carlson J.W."/>
            <person name="Shu S."/>
            <person name="Boston L.B."/>
            <person name="Williams M."/>
            <person name="Peterson D.G."/>
            <person name="McGee K."/>
            <person name="Jones D.C."/>
            <person name="Wendel J.F."/>
            <person name="Stelly D.M."/>
            <person name="Grimwood J."/>
            <person name="Schmutz J."/>
        </authorList>
    </citation>
    <scope>NUCLEOTIDE SEQUENCE [LARGE SCALE GENOMIC DNA]</scope>
    <source>
        <strain evidence="5">cv. TM-1</strain>
    </source>
</reference>
<feature type="region of interest" description="Disordered" evidence="3">
    <location>
        <begin position="713"/>
        <end position="752"/>
    </location>
</feature>
<keyword evidence="5" id="KW-1185">Reference proteome</keyword>
<evidence type="ECO:0000313" key="6">
    <source>
        <dbReference type="RefSeq" id="XP_040947375.1"/>
    </source>
</evidence>
<evidence type="ECO:0000256" key="2">
    <source>
        <dbReference type="ARBA" id="ARBA00022737"/>
    </source>
</evidence>
<evidence type="ECO:0000256" key="3">
    <source>
        <dbReference type="SAM" id="MobiDB-lite"/>
    </source>
</evidence>
<dbReference type="PROSITE" id="PS51450">
    <property type="entry name" value="LRR"/>
    <property type="match status" value="1"/>
</dbReference>
<dbReference type="PANTHER" id="PTHR48065:SF75">
    <property type="entry name" value="LEUCINE-RICH REPEAT-CONTAINING N-TERMINAL PLANT-TYPE DOMAIN-CONTAINING PROTEIN"/>
    <property type="match status" value="1"/>
</dbReference>
<keyword evidence="4" id="KW-0472">Membrane</keyword>
<dbReference type="InterPro" id="IPR003591">
    <property type="entry name" value="Leu-rich_rpt_typical-subtyp"/>
</dbReference>
<dbReference type="GeneID" id="121216135"/>
<reference evidence="6" key="2">
    <citation type="submission" date="2025-08" db="UniProtKB">
        <authorList>
            <consortium name="RefSeq"/>
        </authorList>
    </citation>
    <scope>IDENTIFICATION</scope>
</reference>
<name>A0ABM2ZYP0_GOSHI</name>
<dbReference type="Proteomes" id="UP000818029">
    <property type="component" value="Chromosome D04"/>
</dbReference>